<protein>
    <submittedName>
        <fullName evidence="9">Interferon lambda-1</fullName>
    </submittedName>
</protein>
<evidence type="ECO:0000313" key="9">
    <source>
        <dbReference type="RefSeq" id="XP_004636942.1"/>
    </source>
</evidence>
<evidence type="ECO:0000256" key="1">
    <source>
        <dbReference type="ARBA" id="ARBA00004613"/>
    </source>
</evidence>
<organism evidence="8 9">
    <name type="scientific">Octodon degus</name>
    <name type="common">Degu</name>
    <name type="synonym">Sciurus degus</name>
    <dbReference type="NCBI Taxonomy" id="10160"/>
    <lineage>
        <taxon>Eukaryota</taxon>
        <taxon>Metazoa</taxon>
        <taxon>Chordata</taxon>
        <taxon>Craniata</taxon>
        <taxon>Vertebrata</taxon>
        <taxon>Euteleostomi</taxon>
        <taxon>Mammalia</taxon>
        <taxon>Eutheria</taxon>
        <taxon>Euarchontoglires</taxon>
        <taxon>Glires</taxon>
        <taxon>Rodentia</taxon>
        <taxon>Hystricomorpha</taxon>
        <taxon>Octodontidae</taxon>
        <taxon>Octodon</taxon>
    </lineage>
</organism>
<dbReference type="RefSeq" id="XP_004636942.1">
    <property type="nucleotide sequence ID" value="XM_004636885.1"/>
</dbReference>
<name>A0A6P3F221_OCTDE</name>
<dbReference type="PANTHER" id="PTHR31943">
    <property type="entry name" value="INTERLEUKIN-28 AND 29"/>
    <property type="match status" value="1"/>
</dbReference>
<dbReference type="GO" id="GO:0005125">
    <property type="term" value="F:cytokine activity"/>
    <property type="evidence" value="ECO:0007669"/>
    <property type="project" value="UniProtKB-KW"/>
</dbReference>
<evidence type="ECO:0000256" key="3">
    <source>
        <dbReference type="ARBA" id="ARBA00022514"/>
    </source>
</evidence>
<dbReference type="PANTHER" id="PTHR31943:SF14">
    <property type="entry name" value="INTERFERON LAMBDA-1"/>
    <property type="match status" value="1"/>
</dbReference>
<accession>A0A6P3F221</accession>
<dbReference type="CTD" id="282618"/>
<dbReference type="Gene3D" id="1.20.1250.60">
    <property type="entry name" value="Interferon lambda"/>
    <property type="match status" value="1"/>
</dbReference>
<dbReference type="Proteomes" id="UP000515203">
    <property type="component" value="Unplaced"/>
</dbReference>
<comment type="subcellular location">
    <subcellularLocation>
        <location evidence="1">Secreted</location>
    </subcellularLocation>
</comment>
<keyword evidence="6" id="KW-0051">Antiviral defense</keyword>
<reference evidence="9" key="1">
    <citation type="submission" date="2025-08" db="UniProtKB">
        <authorList>
            <consortium name="RefSeq"/>
        </authorList>
    </citation>
    <scope>IDENTIFICATION</scope>
</reference>
<evidence type="ECO:0000256" key="6">
    <source>
        <dbReference type="ARBA" id="ARBA00023118"/>
    </source>
</evidence>
<sequence length="179" mass="19917">MVPVWLLGPVVLGLTTAGPVPTAKPTTARKVCHLERFVPVSPREMEAFKKAKDALEKKLQLKVSRCSARLFPRTWDLRQLPAWERPMALQAELALTLEVLGTVTDPALEDVLEQPLHTLYHIHTKVQACVSPPTHPMTRGQLLSPVSPQESPGCLQASVTFNLFRLLTQDLRYVASPEL</sequence>
<dbReference type="GO" id="GO:0005615">
    <property type="term" value="C:extracellular space"/>
    <property type="evidence" value="ECO:0007669"/>
    <property type="project" value="UniProtKB-KW"/>
</dbReference>
<dbReference type="InterPro" id="IPR038326">
    <property type="entry name" value="IFN-lambda_sf"/>
</dbReference>
<dbReference type="InterPro" id="IPR029177">
    <property type="entry name" value="INF_lambda"/>
</dbReference>
<comment type="similarity">
    <text evidence="2">Belongs to the lambda interferon family.</text>
</comment>
<dbReference type="GO" id="GO:0051607">
    <property type="term" value="P:defense response to virus"/>
    <property type="evidence" value="ECO:0007669"/>
    <property type="project" value="UniProtKB-KW"/>
</dbReference>
<evidence type="ECO:0000256" key="7">
    <source>
        <dbReference type="SAM" id="SignalP"/>
    </source>
</evidence>
<keyword evidence="8" id="KW-1185">Reference proteome</keyword>
<keyword evidence="4" id="KW-0964">Secreted</keyword>
<evidence type="ECO:0000256" key="4">
    <source>
        <dbReference type="ARBA" id="ARBA00022525"/>
    </source>
</evidence>
<dbReference type="OrthoDB" id="9897984at2759"/>
<evidence type="ECO:0000256" key="2">
    <source>
        <dbReference type="ARBA" id="ARBA00008717"/>
    </source>
</evidence>
<gene>
    <name evidence="9" type="primary">Ifnl1</name>
</gene>
<evidence type="ECO:0000256" key="5">
    <source>
        <dbReference type="ARBA" id="ARBA00022729"/>
    </source>
</evidence>
<keyword evidence="3" id="KW-0202">Cytokine</keyword>
<dbReference type="GeneID" id="101584574"/>
<evidence type="ECO:0000313" key="8">
    <source>
        <dbReference type="Proteomes" id="UP000515203"/>
    </source>
</evidence>
<dbReference type="GO" id="GO:0045087">
    <property type="term" value="P:innate immune response"/>
    <property type="evidence" value="ECO:0007669"/>
    <property type="project" value="TreeGrafter"/>
</dbReference>
<keyword evidence="5 7" id="KW-0732">Signal</keyword>
<dbReference type="AlphaFoldDB" id="A0A6P3F221"/>
<dbReference type="InParanoid" id="A0A6P3F221"/>
<dbReference type="GO" id="GO:0050778">
    <property type="term" value="P:positive regulation of immune response"/>
    <property type="evidence" value="ECO:0007669"/>
    <property type="project" value="InterPro"/>
</dbReference>
<feature type="signal peptide" evidence="7">
    <location>
        <begin position="1"/>
        <end position="17"/>
    </location>
</feature>
<feature type="chain" id="PRO_5027717047" evidence="7">
    <location>
        <begin position="18"/>
        <end position="179"/>
    </location>
</feature>
<dbReference type="GO" id="GO:0007259">
    <property type="term" value="P:cell surface receptor signaling pathway via JAK-STAT"/>
    <property type="evidence" value="ECO:0007669"/>
    <property type="project" value="InterPro"/>
</dbReference>
<proteinExistence type="inferred from homology"/>
<dbReference type="Pfam" id="PF15177">
    <property type="entry name" value="IL28A"/>
    <property type="match status" value="1"/>
</dbReference>